<dbReference type="Pfam" id="PF00072">
    <property type="entry name" value="Response_reg"/>
    <property type="match status" value="1"/>
</dbReference>
<protein>
    <submittedName>
        <fullName evidence="5">Chemotaxis protein methyltransferase CheR</fullName>
    </submittedName>
</protein>
<evidence type="ECO:0000259" key="4">
    <source>
        <dbReference type="PROSITE" id="PS50110"/>
    </source>
</evidence>
<keyword evidence="5" id="KW-0489">Methyltransferase</keyword>
<dbReference type="InterPro" id="IPR001789">
    <property type="entry name" value="Sig_transdc_resp-reg_receiver"/>
</dbReference>
<dbReference type="Gene3D" id="3.40.50.2300">
    <property type="match status" value="1"/>
</dbReference>
<feature type="compositionally biased region" description="Polar residues" evidence="3">
    <location>
        <begin position="7"/>
        <end position="19"/>
    </location>
</feature>
<evidence type="ECO:0000313" key="5">
    <source>
        <dbReference type="EMBL" id="OWK35301.1"/>
    </source>
</evidence>
<dbReference type="SUPFAM" id="SSF52172">
    <property type="entry name" value="CheY-like"/>
    <property type="match status" value="1"/>
</dbReference>
<dbReference type="PANTHER" id="PTHR44591">
    <property type="entry name" value="STRESS RESPONSE REGULATOR PROTEIN 1"/>
    <property type="match status" value="1"/>
</dbReference>
<dbReference type="CDD" id="cd17580">
    <property type="entry name" value="REC_2_DhkD-like"/>
    <property type="match status" value="1"/>
</dbReference>
<gene>
    <name evidence="5" type="ORF">FRUB_09462</name>
</gene>
<reference evidence="6" key="1">
    <citation type="submission" date="2017-06" db="EMBL/GenBank/DDBJ databases">
        <title>Genome analysis of Fimbriiglobus ruber SP5, the first member of the order Planctomycetales with confirmed chitinolytic capability.</title>
        <authorList>
            <person name="Ravin N.V."/>
            <person name="Rakitin A.L."/>
            <person name="Ivanova A.A."/>
            <person name="Beletsky A.V."/>
            <person name="Kulichevskaya I.S."/>
            <person name="Mardanov A.V."/>
            <person name="Dedysh S.N."/>
        </authorList>
    </citation>
    <scope>NUCLEOTIDE SEQUENCE [LARGE SCALE GENOMIC DNA]</scope>
    <source>
        <strain evidence="6">SP5</strain>
    </source>
</reference>
<feature type="domain" description="Response regulatory" evidence="4">
    <location>
        <begin position="23"/>
        <end position="139"/>
    </location>
</feature>
<evidence type="ECO:0000256" key="2">
    <source>
        <dbReference type="PROSITE-ProRule" id="PRU00169"/>
    </source>
</evidence>
<dbReference type="GO" id="GO:0032259">
    <property type="term" value="P:methylation"/>
    <property type="evidence" value="ECO:0007669"/>
    <property type="project" value="UniProtKB-KW"/>
</dbReference>
<sequence>MDREQSGDTVTKAQESPSPSGHRLLVVDDNQDAADSLAMLLRLHGHEVRVAHSGQAALEATKAFNPGLIFLDIGMPGMDGFEVARRVRKTPGLEDVVLAALTGWGQQVDRRRTAEAGFDHHLVKPPDPKVVEGLRAGLKRREGQ</sequence>
<dbReference type="SMART" id="SM00448">
    <property type="entry name" value="REC"/>
    <property type="match status" value="1"/>
</dbReference>
<dbReference type="Proteomes" id="UP000214646">
    <property type="component" value="Unassembled WGS sequence"/>
</dbReference>
<evidence type="ECO:0000256" key="3">
    <source>
        <dbReference type="SAM" id="MobiDB-lite"/>
    </source>
</evidence>
<dbReference type="PANTHER" id="PTHR44591:SF3">
    <property type="entry name" value="RESPONSE REGULATORY DOMAIN-CONTAINING PROTEIN"/>
    <property type="match status" value="1"/>
</dbReference>
<evidence type="ECO:0000313" key="6">
    <source>
        <dbReference type="Proteomes" id="UP000214646"/>
    </source>
</evidence>
<name>A0A225D131_9BACT</name>
<comment type="caution">
    <text evidence="5">The sequence shown here is derived from an EMBL/GenBank/DDBJ whole genome shotgun (WGS) entry which is preliminary data.</text>
</comment>
<dbReference type="PROSITE" id="PS50110">
    <property type="entry name" value="RESPONSE_REGULATORY"/>
    <property type="match status" value="1"/>
</dbReference>
<accession>A0A225D131</accession>
<organism evidence="5 6">
    <name type="scientific">Fimbriiglobus ruber</name>
    <dbReference type="NCBI Taxonomy" id="1908690"/>
    <lineage>
        <taxon>Bacteria</taxon>
        <taxon>Pseudomonadati</taxon>
        <taxon>Planctomycetota</taxon>
        <taxon>Planctomycetia</taxon>
        <taxon>Gemmatales</taxon>
        <taxon>Gemmataceae</taxon>
        <taxon>Fimbriiglobus</taxon>
    </lineage>
</organism>
<keyword evidence="1 2" id="KW-0597">Phosphoprotein</keyword>
<dbReference type="GO" id="GO:0008168">
    <property type="term" value="F:methyltransferase activity"/>
    <property type="evidence" value="ECO:0007669"/>
    <property type="project" value="UniProtKB-KW"/>
</dbReference>
<feature type="region of interest" description="Disordered" evidence="3">
    <location>
        <begin position="1"/>
        <end position="23"/>
    </location>
</feature>
<feature type="modified residue" description="4-aspartylphosphate" evidence="2">
    <location>
        <position position="72"/>
    </location>
</feature>
<dbReference type="InterPro" id="IPR050595">
    <property type="entry name" value="Bact_response_regulator"/>
</dbReference>
<keyword evidence="6" id="KW-1185">Reference proteome</keyword>
<proteinExistence type="predicted"/>
<dbReference type="GO" id="GO:0000160">
    <property type="term" value="P:phosphorelay signal transduction system"/>
    <property type="evidence" value="ECO:0007669"/>
    <property type="project" value="InterPro"/>
</dbReference>
<dbReference type="EMBL" id="NIDE01000018">
    <property type="protein sequence ID" value="OWK35301.1"/>
    <property type="molecule type" value="Genomic_DNA"/>
</dbReference>
<dbReference type="InterPro" id="IPR011006">
    <property type="entry name" value="CheY-like_superfamily"/>
</dbReference>
<keyword evidence="5" id="KW-0808">Transferase</keyword>
<dbReference type="AlphaFoldDB" id="A0A225D131"/>
<evidence type="ECO:0000256" key="1">
    <source>
        <dbReference type="ARBA" id="ARBA00022553"/>
    </source>
</evidence>